<protein>
    <submittedName>
        <fullName evidence="2">Uncharacterized protein</fullName>
    </submittedName>
</protein>
<dbReference type="AlphaFoldDB" id="A0AAD7TAW8"/>
<sequence length="139" mass="14808">MTVPRTVRTLHQAPCSRGAAGCTRQGAASPNALIPHTWRTANILSRKQEVGVARVVRQRKLTSVSALCGPLIGASCRAVARGTAWGAEGEPGGDSGPRWKGKFWDRQITGRHPPPAGSMSTQLHLRPAQPNRSRSAATQ</sequence>
<dbReference type="EMBL" id="JAINUG010000003">
    <property type="protein sequence ID" value="KAJ8417559.1"/>
    <property type="molecule type" value="Genomic_DNA"/>
</dbReference>
<feature type="compositionally biased region" description="Polar residues" evidence="1">
    <location>
        <begin position="130"/>
        <end position="139"/>
    </location>
</feature>
<organism evidence="2 3">
    <name type="scientific">Aldrovandia affinis</name>
    <dbReference type="NCBI Taxonomy" id="143900"/>
    <lineage>
        <taxon>Eukaryota</taxon>
        <taxon>Metazoa</taxon>
        <taxon>Chordata</taxon>
        <taxon>Craniata</taxon>
        <taxon>Vertebrata</taxon>
        <taxon>Euteleostomi</taxon>
        <taxon>Actinopterygii</taxon>
        <taxon>Neopterygii</taxon>
        <taxon>Teleostei</taxon>
        <taxon>Notacanthiformes</taxon>
        <taxon>Halosauridae</taxon>
        <taxon>Aldrovandia</taxon>
    </lineage>
</organism>
<gene>
    <name evidence="2" type="ORF">AAFF_G00224020</name>
</gene>
<reference evidence="2" key="1">
    <citation type="journal article" date="2023" name="Science">
        <title>Genome structures resolve the early diversification of teleost fishes.</title>
        <authorList>
            <person name="Parey E."/>
            <person name="Louis A."/>
            <person name="Montfort J."/>
            <person name="Bouchez O."/>
            <person name="Roques C."/>
            <person name="Iampietro C."/>
            <person name="Lluch J."/>
            <person name="Castinel A."/>
            <person name="Donnadieu C."/>
            <person name="Desvignes T."/>
            <person name="Floi Bucao C."/>
            <person name="Jouanno E."/>
            <person name="Wen M."/>
            <person name="Mejri S."/>
            <person name="Dirks R."/>
            <person name="Jansen H."/>
            <person name="Henkel C."/>
            <person name="Chen W.J."/>
            <person name="Zahm M."/>
            <person name="Cabau C."/>
            <person name="Klopp C."/>
            <person name="Thompson A.W."/>
            <person name="Robinson-Rechavi M."/>
            <person name="Braasch I."/>
            <person name="Lecointre G."/>
            <person name="Bobe J."/>
            <person name="Postlethwait J.H."/>
            <person name="Berthelot C."/>
            <person name="Roest Crollius H."/>
            <person name="Guiguen Y."/>
        </authorList>
    </citation>
    <scope>NUCLEOTIDE SEQUENCE</scope>
    <source>
        <strain evidence="2">NC1722</strain>
    </source>
</reference>
<dbReference type="Proteomes" id="UP001221898">
    <property type="component" value="Unassembled WGS sequence"/>
</dbReference>
<evidence type="ECO:0000313" key="3">
    <source>
        <dbReference type="Proteomes" id="UP001221898"/>
    </source>
</evidence>
<keyword evidence="3" id="KW-1185">Reference proteome</keyword>
<evidence type="ECO:0000256" key="1">
    <source>
        <dbReference type="SAM" id="MobiDB-lite"/>
    </source>
</evidence>
<evidence type="ECO:0000313" key="2">
    <source>
        <dbReference type="EMBL" id="KAJ8417559.1"/>
    </source>
</evidence>
<comment type="caution">
    <text evidence="2">The sequence shown here is derived from an EMBL/GenBank/DDBJ whole genome shotgun (WGS) entry which is preliminary data.</text>
</comment>
<feature type="region of interest" description="Disordered" evidence="1">
    <location>
        <begin position="83"/>
        <end position="139"/>
    </location>
</feature>
<accession>A0AAD7TAW8</accession>
<name>A0AAD7TAW8_9TELE</name>
<proteinExistence type="predicted"/>